<dbReference type="InParanoid" id="A0A804QJL4"/>
<protein>
    <submittedName>
        <fullName evidence="1">Uncharacterized protein</fullName>
    </submittedName>
</protein>
<proteinExistence type="predicted"/>
<dbReference type="Proteomes" id="UP000007305">
    <property type="component" value="Chromosome 8"/>
</dbReference>
<dbReference type="Gramene" id="Zm00001eb334350_T001">
    <property type="protein sequence ID" value="Zm00001eb334350_P001"/>
    <property type="gene ID" value="Zm00001eb334350"/>
</dbReference>
<evidence type="ECO:0000313" key="1">
    <source>
        <dbReference type="EnsemblPlants" id="Zm00001eb334350_P001"/>
    </source>
</evidence>
<accession>A0A804QJL4</accession>
<reference evidence="1" key="3">
    <citation type="submission" date="2021-05" db="UniProtKB">
        <authorList>
            <consortium name="EnsemblPlants"/>
        </authorList>
    </citation>
    <scope>IDENTIFICATION</scope>
    <source>
        <strain evidence="1">cv. B73</strain>
    </source>
</reference>
<organism evidence="1 2">
    <name type="scientific">Zea mays</name>
    <name type="common">Maize</name>
    <dbReference type="NCBI Taxonomy" id="4577"/>
    <lineage>
        <taxon>Eukaryota</taxon>
        <taxon>Viridiplantae</taxon>
        <taxon>Streptophyta</taxon>
        <taxon>Embryophyta</taxon>
        <taxon>Tracheophyta</taxon>
        <taxon>Spermatophyta</taxon>
        <taxon>Magnoliopsida</taxon>
        <taxon>Liliopsida</taxon>
        <taxon>Poales</taxon>
        <taxon>Poaceae</taxon>
        <taxon>PACMAD clade</taxon>
        <taxon>Panicoideae</taxon>
        <taxon>Andropogonodae</taxon>
        <taxon>Andropogoneae</taxon>
        <taxon>Tripsacinae</taxon>
        <taxon>Zea</taxon>
    </lineage>
</organism>
<sequence>MHAHSICLISDMYRLSFDENGDVVHPTECMPQLLEQVRHHKANIDCNDYIVMVTTLVLEVEDLSTQQVNDKLLEAVQP</sequence>
<dbReference type="EnsemblPlants" id="Zm00001eb334350_T001">
    <property type="protein sequence ID" value="Zm00001eb334350_P001"/>
    <property type="gene ID" value="Zm00001eb334350"/>
</dbReference>
<dbReference type="AlphaFoldDB" id="A0A804QJL4"/>
<name>A0A804QJL4_MAIZE</name>
<reference evidence="2" key="1">
    <citation type="journal article" date="2009" name="Science">
        <title>The B73 maize genome: complexity, diversity, and dynamics.</title>
        <authorList>
            <person name="Schnable P.S."/>
            <person name="Ware D."/>
            <person name="Fulton R.S."/>
            <person name="Stein J.C."/>
            <person name="Wei F."/>
            <person name="Pasternak S."/>
            <person name="Liang C."/>
            <person name="Zhang J."/>
            <person name="Fulton L."/>
            <person name="Graves T.A."/>
            <person name="Minx P."/>
            <person name="Reily A.D."/>
            <person name="Courtney L."/>
            <person name="Kruchowski S.S."/>
            <person name="Tomlinson C."/>
            <person name="Strong C."/>
            <person name="Delehaunty K."/>
            <person name="Fronick C."/>
            <person name="Courtney B."/>
            <person name="Rock S.M."/>
            <person name="Belter E."/>
            <person name="Du F."/>
            <person name="Kim K."/>
            <person name="Abbott R.M."/>
            <person name="Cotton M."/>
            <person name="Levy A."/>
            <person name="Marchetto P."/>
            <person name="Ochoa K."/>
            <person name="Jackson S.M."/>
            <person name="Gillam B."/>
            <person name="Chen W."/>
            <person name="Yan L."/>
            <person name="Higginbotham J."/>
            <person name="Cardenas M."/>
            <person name="Waligorski J."/>
            <person name="Applebaum E."/>
            <person name="Phelps L."/>
            <person name="Falcone J."/>
            <person name="Kanchi K."/>
            <person name="Thane T."/>
            <person name="Scimone A."/>
            <person name="Thane N."/>
            <person name="Henke J."/>
            <person name="Wang T."/>
            <person name="Ruppert J."/>
            <person name="Shah N."/>
            <person name="Rotter K."/>
            <person name="Hodges J."/>
            <person name="Ingenthron E."/>
            <person name="Cordes M."/>
            <person name="Kohlberg S."/>
            <person name="Sgro J."/>
            <person name="Delgado B."/>
            <person name="Mead K."/>
            <person name="Chinwalla A."/>
            <person name="Leonard S."/>
            <person name="Crouse K."/>
            <person name="Collura K."/>
            <person name="Kudrna D."/>
            <person name="Currie J."/>
            <person name="He R."/>
            <person name="Angelova A."/>
            <person name="Rajasekar S."/>
            <person name="Mueller T."/>
            <person name="Lomeli R."/>
            <person name="Scara G."/>
            <person name="Ko A."/>
            <person name="Delaney K."/>
            <person name="Wissotski M."/>
            <person name="Lopez G."/>
            <person name="Campos D."/>
            <person name="Braidotti M."/>
            <person name="Ashley E."/>
            <person name="Golser W."/>
            <person name="Kim H."/>
            <person name="Lee S."/>
            <person name="Lin J."/>
            <person name="Dujmic Z."/>
            <person name="Kim W."/>
            <person name="Talag J."/>
            <person name="Zuccolo A."/>
            <person name="Fan C."/>
            <person name="Sebastian A."/>
            <person name="Kramer M."/>
            <person name="Spiegel L."/>
            <person name="Nascimento L."/>
            <person name="Zutavern T."/>
            <person name="Miller B."/>
            <person name="Ambroise C."/>
            <person name="Muller S."/>
            <person name="Spooner W."/>
            <person name="Narechania A."/>
            <person name="Ren L."/>
            <person name="Wei S."/>
            <person name="Kumari S."/>
            <person name="Faga B."/>
            <person name="Levy M.J."/>
            <person name="McMahan L."/>
            <person name="Van Buren P."/>
            <person name="Vaughn M.W."/>
            <person name="Ying K."/>
            <person name="Yeh C.-T."/>
            <person name="Emrich S.J."/>
            <person name="Jia Y."/>
            <person name="Kalyanaraman A."/>
            <person name="Hsia A.-P."/>
            <person name="Barbazuk W.B."/>
            <person name="Baucom R.S."/>
            <person name="Brutnell T.P."/>
            <person name="Carpita N.C."/>
            <person name="Chaparro C."/>
            <person name="Chia J.-M."/>
            <person name="Deragon J.-M."/>
            <person name="Estill J.C."/>
            <person name="Fu Y."/>
            <person name="Jeddeloh J.A."/>
            <person name="Han Y."/>
            <person name="Lee H."/>
            <person name="Li P."/>
            <person name="Lisch D.R."/>
            <person name="Liu S."/>
            <person name="Liu Z."/>
            <person name="Nagel D.H."/>
            <person name="McCann M.C."/>
            <person name="SanMiguel P."/>
            <person name="Myers A.M."/>
            <person name="Nettleton D."/>
            <person name="Nguyen J."/>
            <person name="Penning B.W."/>
            <person name="Ponnala L."/>
            <person name="Schneider K.L."/>
            <person name="Schwartz D.C."/>
            <person name="Sharma A."/>
            <person name="Soderlund C."/>
            <person name="Springer N.M."/>
            <person name="Sun Q."/>
            <person name="Wang H."/>
            <person name="Waterman M."/>
            <person name="Westerman R."/>
            <person name="Wolfgruber T.K."/>
            <person name="Yang L."/>
            <person name="Yu Y."/>
            <person name="Zhang L."/>
            <person name="Zhou S."/>
            <person name="Zhu Q."/>
            <person name="Bennetzen J.L."/>
            <person name="Dawe R.K."/>
            <person name="Jiang J."/>
            <person name="Jiang N."/>
            <person name="Presting G.G."/>
            <person name="Wessler S.R."/>
            <person name="Aluru S."/>
            <person name="Martienssen R.A."/>
            <person name="Clifton S.W."/>
            <person name="McCombie W.R."/>
            <person name="Wing R.A."/>
            <person name="Wilson R.K."/>
        </authorList>
    </citation>
    <scope>NUCLEOTIDE SEQUENCE [LARGE SCALE GENOMIC DNA]</scope>
    <source>
        <strain evidence="2">cv. B73</strain>
    </source>
</reference>
<keyword evidence="2" id="KW-1185">Reference proteome</keyword>
<reference evidence="1" key="2">
    <citation type="submission" date="2019-07" db="EMBL/GenBank/DDBJ databases">
        <authorList>
            <person name="Seetharam A."/>
            <person name="Woodhouse M."/>
            <person name="Cannon E."/>
        </authorList>
    </citation>
    <scope>NUCLEOTIDE SEQUENCE [LARGE SCALE GENOMIC DNA]</scope>
    <source>
        <strain evidence="1">cv. B73</strain>
    </source>
</reference>
<evidence type="ECO:0000313" key="2">
    <source>
        <dbReference type="Proteomes" id="UP000007305"/>
    </source>
</evidence>